<dbReference type="Pfam" id="PF04564">
    <property type="entry name" value="U-box"/>
    <property type="match status" value="1"/>
</dbReference>
<dbReference type="SUPFAM" id="SSF57850">
    <property type="entry name" value="RING/U-box"/>
    <property type="match status" value="1"/>
</dbReference>
<keyword evidence="3" id="KW-0808">Transferase</keyword>
<gene>
    <name evidence="8" type="ORF">BLNAU_15057</name>
</gene>
<dbReference type="EMBL" id="JARBJD010000144">
    <property type="protein sequence ID" value="KAK2950022.1"/>
    <property type="molecule type" value="Genomic_DNA"/>
</dbReference>
<evidence type="ECO:0000259" key="7">
    <source>
        <dbReference type="SMART" id="SM00504"/>
    </source>
</evidence>
<feature type="compositionally biased region" description="Basic and acidic residues" evidence="6">
    <location>
        <begin position="29"/>
        <end position="79"/>
    </location>
</feature>
<evidence type="ECO:0000256" key="3">
    <source>
        <dbReference type="ARBA" id="ARBA00022679"/>
    </source>
</evidence>
<evidence type="ECO:0000256" key="4">
    <source>
        <dbReference type="ARBA" id="ARBA00022737"/>
    </source>
</evidence>
<protein>
    <recommendedName>
        <fullName evidence="2">RING-type E3 ubiquitin transferase</fullName>
        <ecNumber evidence="2">2.3.2.27</ecNumber>
    </recommendedName>
</protein>
<organism evidence="8 9">
    <name type="scientific">Blattamonas nauphoetae</name>
    <dbReference type="NCBI Taxonomy" id="2049346"/>
    <lineage>
        <taxon>Eukaryota</taxon>
        <taxon>Metamonada</taxon>
        <taxon>Preaxostyla</taxon>
        <taxon>Oxymonadida</taxon>
        <taxon>Blattamonas</taxon>
    </lineage>
</organism>
<dbReference type="Gene3D" id="3.30.40.10">
    <property type="entry name" value="Zinc/RING finger domain, C3HC4 (zinc finger)"/>
    <property type="match status" value="1"/>
</dbReference>
<dbReference type="Proteomes" id="UP001281761">
    <property type="component" value="Unassembled WGS sequence"/>
</dbReference>
<feature type="compositionally biased region" description="Basic and acidic residues" evidence="6">
    <location>
        <begin position="1"/>
        <end position="14"/>
    </location>
</feature>
<feature type="domain" description="U-box" evidence="7">
    <location>
        <begin position="134"/>
        <end position="195"/>
    </location>
</feature>
<sequence length="204" mass="23741">MTSEWERNRRRDEDWIAGMSSKPNPAQDQENKRLEAEYNRKVAESRKQYEEDKRKWEAEEKARVQQENKRLQEEHEKKQALRAQQAQASQQAVGGLKPVHPIPTKCRTAAEVLSKCSNDEERKDAVMFEVQSMHLMCPITFKFFQTPVLAEDGYFYEKNAIQAHLKTSKTSPTTRQPMGPSLALSEKMTRIVAEFRSTFGKYID</sequence>
<feature type="compositionally biased region" description="Low complexity" evidence="6">
    <location>
        <begin position="81"/>
        <end position="92"/>
    </location>
</feature>
<accession>A0ABQ9XHA9</accession>
<evidence type="ECO:0000256" key="5">
    <source>
        <dbReference type="ARBA" id="ARBA00022786"/>
    </source>
</evidence>
<dbReference type="InterPro" id="IPR003613">
    <property type="entry name" value="Ubox_domain"/>
</dbReference>
<dbReference type="InterPro" id="IPR013083">
    <property type="entry name" value="Znf_RING/FYVE/PHD"/>
</dbReference>
<dbReference type="SMART" id="SM00504">
    <property type="entry name" value="Ubox"/>
    <property type="match status" value="1"/>
</dbReference>
<evidence type="ECO:0000256" key="6">
    <source>
        <dbReference type="SAM" id="MobiDB-lite"/>
    </source>
</evidence>
<feature type="region of interest" description="Disordered" evidence="6">
    <location>
        <begin position="1"/>
        <end position="96"/>
    </location>
</feature>
<name>A0ABQ9XHA9_9EUKA</name>
<evidence type="ECO:0000256" key="1">
    <source>
        <dbReference type="ARBA" id="ARBA00000900"/>
    </source>
</evidence>
<evidence type="ECO:0000313" key="9">
    <source>
        <dbReference type="Proteomes" id="UP001281761"/>
    </source>
</evidence>
<dbReference type="PANTHER" id="PTHR46803:SF2">
    <property type="entry name" value="E3 UBIQUITIN-PROTEIN LIGASE CHIP"/>
    <property type="match status" value="1"/>
</dbReference>
<keyword evidence="9" id="KW-1185">Reference proteome</keyword>
<evidence type="ECO:0000313" key="8">
    <source>
        <dbReference type="EMBL" id="KAK2950022.1"/>
    </source>
</evidence>
<comment type="caution">
    <text evidence="8">The sequence shown here is derived from an EMBL/GenBank/DDBJ whole genome shotgun (WGS) entry which is preliminary data.</text>
</comment>
<dbReference type="EC" id="2.3.2.27" evidence="2"/>
<proteinExistence type="predicted"/>
<evidence type="ECO:0000256" key="2">
    <source>
        <dbReference type="ARBA" id="ARBA00012483"/>
    </source>
</evidence>
<reference evidence="8 9" key="1">
    <citation type="journal article" date="2022" name="bioRxiv">
        <title>Genomics of Preaxostyla Flagellates Illuminates Evolutionary Transitions and the Path Towards Mitochondrial Loss.</title>
        <authorList>
            <person name="Novak L.V.F."/>
            <person name="Treitli S.C."/>
            <person name="Pyrih J."/>
            <person name="Halakuc P."/>
            <person name="Pipaliya S.V."/>
            <person name="Vacek V."/>
            <person name="Brzon O."/>
            <person name="Soukal P."/>
            <person name="Eme L."/>
            <person name="Dacks J.B."/>
            <person name="Karnkowska A."/>
            <person name="Elias M."/>
            <person name="Hampl V."/>
        </authorList>
    </citation>
    <scope>NUCLEOTIDE SEQUENCE [LARGE SCALE GENOMIC DNA]</scope>
    <source>
        <strain evidence="8">NAU3</strain>
        <tissue evidence="8">Gut</tissue>
    </source>
</reference>
<keyword evidence="4" id="KW-0677">Repeat</keyword>
<dbReference type="PANTHER" id="PTHR46803">
    <property type="entry name" value="E3 UBIQUITIN-PROTEIN LIGASE CHIP"/>
    <property type="match status" value="1"/>
</dbReference>
<keyword evidence="5" id="KW-0833">Ubl conjugation pathway</keyword>
<comment type="catalytic activity">
    <reaction evidence="1">
        <text>S-ubiquitinyl-[E2 ubiquitin-conjugating enzyme]-L-cysteine + [acceptor protein]-L-lysine = [E2 ubiquitin-conjugating enzyme]-L-cysteine + N(6)-ubiquitinyl-[acceptor protein]-L-lysine.</text>
        <dbReference type="EC" id="2.3.2.27"/>
    </reaction>
</comment>